<feature type="transmembrane region" description="Helical" evidence="9">
    <location>
        <begin position="138"/>
        <end position="160"/>
    </location>
</feature>
<comment type="subcellular location">
    <subcellularLocation>
        <location evidence="1">Membrane</location>
        <topology evidence="1">Multi-pass membrane protein</topology>
    </subcellularLocation>
</comment>
<dbReference type="Pfam" id="PF22776">
    <property type="entry name" value="K_trans_C"/>
    <property type="match status" value="1"/>
</dbReference>
<keyword evidence="5" id="KW-0630">Potassium</keyword>
<evidence type="ECO:0000256" key="6">
    <source>
        <dbReference type="ARBA" id="ARBA00022989"/>
    </source>
</evidence>
<dbReference type="GO" id="GO:0016020">
    <property type="term" value="C:membrane"/>
    <property type="evidence" value="ECO:0007669"/>
    <property type="project" value="UniProtKB-SubCell"/>
</dbReference>
<dbReference type="AlphaFoldDB" id="A0A0H2RLD6"/>
<dbReference type="PANTHER" id="PTHR30540">
    <property type="entry name" value="OSMOTIC STRESS POTASSIUM TRANSPORTER"/>
    <property type="match status" value="1"/>
</dbReference>
<evidence type="ECO:0000259" key="10">
    <source>
        <dbReference type="Pfam" id="PF02705"/>
    </source>
</evidence>
<organism evidence="12 13">
    <name type="scientific">Schizopora paradoxa</name>
    <dbReference type="NCBI Taxonomy" id="27342"/>
    <lineage>
        <taxon>Eukaryota</taxon>
        <taxon>Fungi</taxon>
        <taxon>Dikarya</taxon>
        <taxon>Basidiomycota</taxon>
        <taxon>Agaricomycotina</taxon>
        <taxon>Agaricomycetes</taxon>
        <taxon>Hymenochaetales</taxon>
        <taxon>Schizoporaceae</taxon>
        <taxon>Schizopora</taxon>
    </lineage>
</organism>
<feature type="transmembrane region" description="Helical" evidence="9">
    <location>
        <begin position="279"/>
        <end position="299"/>
    </location>
</feature>
<feature type="transmembrane region" description="Helical" evidence="9">
    <location>
        <begin position="438"/>
        <end position="456"/>
    </location>
</feature>
<keyword evidence="2" id="KW-0813">Transport</keyword>
<evidence type="ECO:0000256" key="4">
    <source>
        <dbReference type="ARBA" id="ARBA00022692"/>
    </source>
</evidence>
<name>A0A0H2RLD6_9AGAM</name>
<dbReference type="STRING" id="27342.A0A0H2RLD6"/>
<proteinExistence type="predicted"/>
<feature type="transmembrane region" description="Helical" evidence="9">
    <location>
        <begin position="410"/>
        <end position="431"/>
    </location>
</feature>
<keyword evidence="7" id="KW-0406">Ion transport</keyword>
<dbReference type="Proteomes" id="UP000053477">
    <property type="component" value="Unassembled WGS sequence"/>
</dbReference>
<keyword evidence="13" id="KW-1185">Reference proteome</keyword>
<evidence type="ECO:0000256" key="2">
    <source>
        <dbReference type="ARBA" id="ARBA00022448"/>
    </source>
</evidence>
<protein>
    <submittedName>
        <fullName evidence="12">Potassium transporter</fullName>
    </submittedName>
</protein>
<evidence type="ECO:0000256" key="9">
    <source>
        <dbReference type="SAM" id="Phobius"/>
    </source>
</evidence>
<feature type="domain" description="K+ potassium transporter integral membrane" evidence="10">
    <location>
        <begin position="26"/>
        <end position="506"/>
    </location>
</feature>
<sequence length="740" mass="81592">MSESGLSHNVIRRAPTLSGLALLTFSFQTLGIIYSDIGTSPLYVLNGIWPPSGPVPSEEDVIGGLSAIIWSITLLPLVKYVFISLRFGTTEGEGGTFALFHGLYPPKAHDVAIDRTLTGETFAPSTRRFRMKKSFMDTIRWPLLVLALFGTSLTLADGILTPAVSVTSAVSGIAVAKASVSGDVVPISIAFLSALFLVQRVGTSKLAFLFAPITFMWFALLAITGIVNITHHPGVFRAFDPSRLVLLFTRTHDYDMLAGVLLAVTGCEALFANLGQFNALSIQIAFGCIVYPSLILAYLGQGARLISDGEKVLPNIFYHSIPGKENGPLFWILYVFAILATIIASQAMITATFSLVQQVIHMKSLPPIRLQHTSDKVQGQIYIPMVNWILMIATIVMVAAFQSSTSLSNAYGFAVATVMFATTVLISFQIILVKRKPIWLALLFFVPFAFFDGLFWGASLKKIPHGAWVPFMIGVLLCATMTFWTWAKGLEDKFDGKNRRNLRHFIALDDVESPESEEICGVDLERTLYYMSPASPALSRQVSNSGEKSIASTEEEEKRELVRINTCAIFHKLTPGRGVPHSFIGFIRQWPSLPRVVIFLSVHVINVARVPVDERYQVTKVRSVPGFNGVTYCLGFRDDFEVKVDEVINKICELEMLTNPAGYVKIMRRIREAAQTSTHIVPHYHVVSKPIDGKFSAIRSYLRSTLLEGIYRPIASMFPESGNWLGAADEIIHVGINAVI</sequence>
<dbReference type="OrthoDB" id="504708at2759"/>
<dbReference type="InParanoid" id="A0A0H2RLD6"/>
<feature type="transmembrane region" description="Helical" evidence="9">
    <location>
        <begin position="20"/>
        <end position="49"/>
    </location>
</feature>
<feature type="domain" description="K+ potassium transporter C-terminal" evidence="11">
    <location>
        <begin position="566"/>
        <end position="715"/>
    </location>
</feature>
<reference evidence="12 13" key="1">
    <citation type="submission" date="2015-04" db="EMBL/GenBank/DDBJ databases">
        <title>Complete genome sequence of Schizopora paradoxa KUC8140, a cosmopolitan wood degrader in East Asia.</title>
        <authorList>
            <consortium name="DOE Joint Genome Institute"/>
            <person name="Min B."/>
            <person name="Park H."/>
            <person name="Jang Y."/>
            <person name="Kim J.-J."/>
            <person name="Kim K.H."/>
            <person name="Pangilinan J."/>
            <person name="Lipzen A."/>
            <person name="Riley R."/>
            <person name="Grigoriev I.V."/>
            <person name="Spatafora J.W."/>
            <person name="Choi I.-G."/>
        </authorList>
    </citation>
    <scope>NUCLEOTIDE SEQUENCE [LARGE SCALE GENOMIC DNA]</scope>
    <source>
        <strain evidence="12 13">KUC8140</strain>
    </source>
</reference>
<dbReference type="InterPro" id="IPR053952">
    <property type="entry name" value="K_trans_C"/>
</dbReference>
<dbReference type="GO" id="GO:0015079">
    <property type="term" value="F:potassium ion transmembrane transporter activity"/>
    <property type="evidence" value="ECO:0007669"/>
    <property type="project" value="InterPro"/>
</dbReference>
<evidence type="ECO:0000313" key="12">
    <source>
        <dbReference type="EMBL" id="KLO10263.1"/>
    </source>
</evidence>
<evidence type="ECO:0000256" key="7">
    <source>
        <dbReference type="ARBA" id="ARBA00023065"/>
    </source>
</evidence>
<feature type="transmembrane region" description="Helical" evidence="9">
    <location>
        <begin position="61"/>
        <end position="82"/>
    </location>
</feature>
<feature type="transmembrane region" description="Helical" evidence="9">
    <location>
        <begin position="468"/>
        <end position="487"/>
    </location>
</feature>
<feature type="transmembrane region" description="Helical" evidence="9">
    <location>
        <begin position="254"/>
        <end position="272"/>
    </location>
</feature>
<keyword evidence="8 9" id="KW-0472">Membrane</keyword>
<evidence type="ECO:0000256" key="1">
    <source>
        <dbReference type="ARBA" id="ARBA00004141"/>
    </source>
</evidence>
<keyword evidence="4 9" id="KW-0812">Transmembrane</keyword>
<evidence type="ECO:0000256" key="8">
    <source>
        <dbReference type="ARBA" id="ARBA00023136"/>
    </source>
</evidence>
<keyword evidence="3" id="KW-0633">Potassium transport</keyword>
<evidence type="ECO:0000256" key="3">
    <source>
        <dbReference type="ARBA" id="ARBA00022538"/>
    </source>
</evidence>
<feature type="transmembrane region" description="Helical" evidence="9">
    <location>
        <begin position="381"/>
        <end position="404"/>
    </location>
</feature>
<evidence type="ECO:0000259" key="11">
    <source>
        <dbReference type="Pfam" id="PF22776"/>
    </source>
</evidence>
<dbReference type="Pfam" id="PF02705">
    <property type="entry name" value="K_trans"/>
    <property type="match status" value="1"/>
</dbReference>
<accession>A0A0H2RLD6</accession>
<dbReference type="PANTHER" id="PTHR30540:SF83">
    <property type="entry name" value="K+ POTASSIUM TRANSPORTER"/>
    <property type="match status" value="1"/>
</dbReference>
<gene>
    <name evidence="12" type="ORF">SCHPADRAFT_832751</name>
</gene>
<keyword evidence="6 9" id="KW-1133">Transmembrane helix</keyword>
<feature type="transmembrane region" description="Helical" evidence="9">
    <location>
        <begin position="206"/>
        <end position="227"/>
    </location>
</feature>
<evidence type="ECO:0000313" key="13">
    <source>
        <dbReference type="Proteomes" id="UP000053477"/>
    </source>
</evidence>
<dbReference type="InterPro" id="IPR053951">
    <property type="entry name" value="K_trans_N"/>
</dbReference>
<feature type="transmembrane region" description="Helical" evidence="9">
    <location>
        <begin position="180"/>
        <end position="199"/>
    </location>
</feature>
<feature type="transmembrane region" description="Helical" evidence="9">
    <location>
        <begin position="331"/>
        <end position="360"/>
    </location>
</feature>
<dbReference type="EMBL" id="KQ086031">
    <property type="protein sequence ID" value="KLO10263.1"/>
    <property type="molecule type" value="Genomic_DNA"/>
</dbReference>
<dbReference type="InterPro" id="IPR003855">
    <property type="entry name" value="K+_transporter"/>
</dbReference>
<evidence type="ECO:0000256" key="5">
    <source>
        <dbReference type="ARBA" id="ARBA00022958"/>
    </source>
</evidence>